<evidence type="ECO:0000256" key="1">
    <source>
        <dbReference type="SAM" id="Phobius"/>
    </source>
</evidence>
<keyword evidence="1" id="KW-0472">Membrane</keyword>
<name>A0A3M3JRJ0_9PSED</name>
<protein>
    <submittedName>
        <fullName evidence="2">Uncharacterized protein</fullName>
    </submittedName>
</protein>
<proteinExistence type="predicted"/>
<accession>A0A3M3JRJ0</accession>
<dbReference type="AlphaFoldDB" id="A0A3M3JRJ0"/>
<feature type="transmembrane region" description="Helical" evidence="1">
    <location>
        <begin position="33"/>
        <end position="49"/>
    </location>
</feature>
<dbReference type="Proteomes" id="UP000271468">
    <property type="component" value="Unassembled WGS sequence"/>
</dbReference>
<dbReference type="EMBL" id="RBOV01000098">
    <property type="protein sequence ID" value="RMN13512.1"/>
    <property type="molecule type" value="Genomic_DNA"/>
</dbReference>
<keyword evidence="1" id="KW-0812">Transmembrane</keyword>
<keyword evidence="1" id="KW-1133">Transmembrane helix</keyword>
<sequence>MTVVMDEEAQKKADRNSKQPAEKAAWRVLNNKLWLFAIFLLFVDVYQGVSNRKAFEAAMHSKELVYIKMGPGGESTVDEFLPGDKPTFYKASIDSALERYLTSRYGVQPETVKKDFGIAGVFMSQPMYNEFISQQKGGFNAVQKAADIQANTTSVPRVEIKWGFPNHYDSVPGVVGKDKAEIFRSNVYFTEVTKSPGGLIVKDGVKKKIWRGQWRLLSKDELVKKSKDWLRVNPIGLEIIQADVIDDPAGYQTEEAQ</sequence>
<gene>
    <name evidence="2" type="ORF">ALQ65_200121</name>
</gene>
<comment type="caution">
    <text evidence="2">The sequence shown here is derived from an EMBL/GenBank/DDBJ whole genome shotgun (WGS) entry which is preliminary data.</text>
</comment>
<dbReference type="RefSeq" id="WP_122234947.1">
    <property type="nucleotide sequence ID" value="NZ_RBOV01000098.1"/>
</dbReference>
<evidence type="ECO:0000313" key="3">
    <source>
        <dbReference type="Proteomes" id="UP000271468"/>
    </source>
</evidence>
<reference evidence="2 3" key="1">
    <citation type="submission" date="2018-08" db="EMBL/GenBank/DDBJ databases">
        <title>Recombination of ecologically and evolutionarily significant loci maintains genetic cohesion in the Pseudomonas syringae species complex.</title>
        <authorList>
            <person name="Dillon M."/>
            <person name="Thakur S."/>
            <person name="Almeida R.N.D."/>
            <person name="Weir B.S."/>
            <person name="Guttman D.S."/>
        </authorList>
    </citation>
    <scope>NUCLEOTIDE SEQUENCE [LARGE SCALE GENOMIC DNA]</scope>
    <source>
        <strain evidence="2 3">ICMP 12341</strain>
    </source>
</reference>
<organism evidence="2 3">
    <name type="scientific">Pseudomonas syringae pv. coriandricola</name>
    <dbReference type="NCBI Taxonomy" id="264453"/>
    <lineage>
        <taxon>Bacteria</taxon>
        <taxon>Pseudomonadati</taxon>
        <taxon>Pseudomonadota</taxon>
        <taxon>Gammaproteobacteria</taxon>
        <taxon>Pseudomonadales</taxon>
        <taxon>Pseudomonadaceae</taxon>
        <taxon>Pseudomonas</taxon>
    </lineage>
</organism>
<evidence type="ECO:0000313" key="2">
    <source>
        <dbReference type="EMBL" id="RMN13512.1"/>
    </source>
</evidence>